<sequence>MNAEFDKEIKEALKEKTILEDIENNDYKLYNYTKINKNTIRNILDEEFWLGHPNTFNDPIDPPIKILEDDKHKYIIEHIRIGCLSLKNNNSLMWSHYADKHEGMCIEYDLKDFLESNIGNISIIKVNYTEEIINEQGNIKIHRNRLSLPDENESDSYNLSISNELIDILSIKSKEWEYEKEYRIIKYFNNDSNVLNLPIKSICFGAKTPKEDKYLLRKILSNKNIKFYEANFNDRILNNVIINKLNQIKTNRRINKVILNRIITNKRIRKKFDRLISKKDRLLEIFLIFFLHPYKMKIYHIIYSTLKH</sequence>
<dbReference type="RefSeq" id="WP_147544328.1">
    <property type="nucleotide sequence ID" value="NZ_SAYD01000003.1"/>
</dbReference>
<accession>A0A5C8EUJ6</accession>
<dbReference type="AlphaFoldDB" id="A0A5C8EUJ6"/>
<proteinExistence type="predicted"/>
<protein>
    <submittedName>
        <fullName evidence="1">DUF2971 domain-containing protein</fullName>
    </submittedName>
</protein>
<comment type="caution">
    <text evidence="1">The sequence shown here is derived from an EMBL/GenBank/DDBJ whole genome shotgun (WGS) entry which is preliminary data.</text>
</comment>
<name>A0A5C8EUJ6_9SPIR</name>
<gene>
    <name evidence="1" type="ORF">EPJ81_00580</name>
</gene>
<organism evidence="1 2">
    <name type="scientific">Brachyspira aalborgi</name>
    <dbReference type="NCBI Taxonomy" id="29522"/>
    <lineage>
        <taxon>Bacteria</taxon>
        <taxon>Pseudomonadati</taxon>
        <taxon>Spirochaetota</taxon>
        <taxon>Spirochaetia</taxon>
        <taxon>Brachyspirales</taxon>
        <taxon>Brachyspiraceae</taxon>
        <taxon>Brachyspira</taxon>
    </lineage>
</organism>
<dbReference type="Pfam" id="PF11185">
    <property type="entry name" value="DUF2971"/>
    <property type="match status" value="1"/>
</dbReference>
<dbReference type="InterPro" id="IPR021352">
    <property type="entry name" value="DUF2971"/>
</dbReference>
<reference evidence="1 2" key="1">
    <citation type="journal article" date="1992" name="Lakartidningen">
        <title>[Penicillin V and not amoxicillin is the first choice preparation in acute otitis].</title>
        <authorList>
            <person name="Kamme C."/>
            <person name="Lundgren K."/>
            <person name="Prellner K."/>
        </authorList>
    </citation>
    <scope>NUCLEOTIDE SEQUENCE [LARGE SCALE GENOMIC DNA]</scope>
    <source>
        <strain evidence="1 2">PC3997IV</strain>
    </source>
</reference>
<dbReference type="Proteomes" id="UP000325002">
    <property type="component" value="Unassembled WGS sequence"/>
</dbReference>
<dbReference type="EMBL" id="SAYD01000003">
    <property type="protein sequence ID" value="TXJ41496.1"/>
    <property type="molecule type" value="Genomic_DNA"/>
</dbReference>
<evidence type="ECO:0000313" key="1">
    <source>
        <dbReference type="EMBL" id="TXJ41496.1"/>
    </source>
</evidence>
<evidence type="ECO:0000313" key="2">
    <source>
        <dbReference type="Proteomes" id="UP000325002"/>
    </source>
</evidence>